<dbReference type="Gene3D" id="1.10.10.60">
    <property type="entry name" value="Homeodomain-like"/>
    <property type="match status" value="1"/>
</dbReference>
<name>A0ABP8VCW6_9HYPH</name>
<dbReference type="Pfam" id="PF07750">
    <property type="entry name" value="GcrA"/>
    <property type="match status" value="1"/>
</dbReference>
<feature type="region of interest" description="Disordered" evidence="1">
    <location>
        <begin position="43"/>
        <end position="73"/>
    </location>
</feature>
<comment type="caution">
    <text evidence="2">The sequence shown here is derived from an EMBL/GenBank/DDBJ whole genome shotgun (WGS) entry which is preliminary data.</text>
</comment>
<evidence type="ECO:0000256" key="1">
    <source>
        <dbReference type="SAM" id="MobiDB-lite"/>
    </source>
</evidence>
<proteinExistence type="predicted"/>
<keyword evidence="3" id="KW-1185">Reference proteome</keyword>
<evidence type="ECO:0000313" key="2">
    <source>
        <dbReference type="EMBL" id="GAA4658910.1"/>
    </source>
</evidence>
<sequence>MGWTDERVELLKKFWSEGLSASQIAAQLGGVSRNAVIGKVHRLKLPGRGKTAQGSVRAQKTPASPSSPRMRRAPATVLPTSATSCSVGATTLKVEFVAEDVKEPDVPEKPNVVVPISRHLNLLQLSENTCRWPVGDPLSSDFHFCGADSGENSPYCAFHAKIAFQPVSERRRIRI</sequence>
<dbReference type="InterPro" id="IPR011681">
    <property type="entry name" value="GcrA"/>
</dbReference>
<reference evidence="3" key="1">
    <citation type="journal article" date="2019" name="Int. J. Syst. Evol. Microbiol.">
        <title>The Global Catalogue of Microorganisms (GCM) 10K type strain sequencing project: providing services to taxonomists for standard genome sequencing and annotation.</title>
        <authorList>
            <consortium name="The Broad Institute Genomics Platform"/>
            <consortium name="The Broad Institute Genome Sequencing Center for Infectious Disease"/>
            <person name="Wu L."/>
            <person name="Ma J."/>
        </authorList>
    </citation>
    <scope>NUCLEOTIDE SEQUENCE [LARGE SCALE GENOMIC DNA]</scope>
    <source>
        <strain evidence="3">JCM 17714</strain>
    </source>
</reference>
<organism evidence="2 3">
    <name type="scientific">Bartonella pachyuromydis</name>
    <dbReference type="NCBI Taxonomy" id="931097"/>
    <lineage>
        <taxon>Bacteria</taxon>
        <taxon>Pseudomonadati</taxon>
        <taxon>Pseudomonadota</taxon>
        <taxon>Alphaproteobacteria</taxon>
        <taxon>Hyphomicrobiales</taxon>
        <taxon>Bartonellaceae</taxon>
        <taxon>Bartonella</taxon>
    </lineage>
</organism>
<gene>
    <name evidence="2" type="ORF">GCM10023262_03110</name>
</gene>
<feature type="compositionally biased region" description="Polar residues" evidence="1">
    <location>
        <begin position="52"/>
        <end position="67"/>
    </location>
</feature>
<dbReference type="EMBL" id="BAABJA010000001">
    <property type="protein sequence ID" value="GAA4658910.1"/>
    <property type="molecule type" value="Genomic_DNA"/>
</dbReference>
<evidence type="ECO:0000313" key="3">
    <source>
        <dbReference type="Proteomes" id="UP001501699"/>
    </source>
</evidence>
<dbReference type="Proteomes" id="UP001501699">
    <property type="component" value="Unassembled WGS sequence"/>
</dbReference>
<dbReference type="RefSeq" id="WP_345118333.1">
    <property type="nucleotide sequence ID" value="NZ_BAABJA010000001.1"/>
</dbReference>
<accession>A0ABP8VCW6</accession>
<protein>
    <submittedName>
        <fullName evidence="2">GcrA family cell cycle regulator</fullName>
    </submittedName>
</protein>